<organism evidence="2 3">
    <name type="scientific">Halocatena salina</name>
    <dbReference type="NCBI Taxonomy" id="2934340"/>
    <lineage>
        <taxon>Archaea</taxon>
        <taxon>Methanobacteriati</taxon>
        <taxon>Methanobacteriota</taxon>
        <taxon>Stenosarchaea group</taxon>
        <taxon>Halobacteria</taxon>
        <taxon>Halobacteriales</taxon>
        <taxon>Natronomonadaceae</taxon>
        <taxon>Halocatena</taxon>
    </lineage>
</organism>
<keyword evidence="1 2" id="KW-0378">Hydrolase</keyword>
<dbReference type="PANTHER" id="PTHR22946:SF9">
    <property type="entry name" value="POLYKETIDE TRANSFERASE AF380"/>
    <property type="match status" value="1"/>
</dbReference>
<dbReference type="InterPro" id="IPR050261">
    <property type="entry name" value="FrsA_esterase"/>
</dbReference>
<dbReference type="KEGG" id="haad:MW046_14915"/>
<dbReference type="Gene3D" id="3.40.50.1820">
    <property type="entry name" value="alpha/beta hydrolase"/>
    <property type="match status" value="1"/>
</dbReference>
<dbReference type="EMBL" id="CP096020">
    <property type="protein sequence ID" value="UPM44299.1"/>
    <property type="molecule type" value="Genomic_DNA"/>
</dbReference>
<dbReference type="GeneID" id="71929364"/>
<protein>
    <submittedName>
        <fullName evidence="2">Alpha/beta hydrolase family protein</fullName>
    </submittedName>
</protein>
<dbReference type="RefSeq" id="WP_247994953.1">
    <property type="nucleotide sequence ID" value="NZ_CP096020.1"/>
</dbReference>
<keyword evidence="2" id="KW-0614">Plasmid</keyword>
<geneLocation type="plasmid" evidence="2 3">
    <name>unnamed1</name>
</geneLocation>
<keyword evidence="3" id="KW-1185">Reference proteome</keyword>
<sequence length="342" mass="38080">MTAHSAFQQRLTRLLRTSSREYGYDGETGEAFTSWQDTIRQELTGALGFPAVRAGGTCELDPERLETTENDGYERQYWRIRTETGVRVPFYLLVPDDEEPPYPVVLTIHGHCEEGKALTVGAINDDRSEITEERRDFARQAVQRGYAALAPDMRGFGELAGPEPDPEGYRSCTRLQKTAQLFDRTLAGERTWDVLQLVDFIEHEPTLNADRIGITGHSGGAAVSLFAAAVDDRLAPVVLNAYFCTFEDSIVAIDHCECNYVPGLLRLGEMWDIAGAIVPRPVAVVTGDEDPIFPVDGTRRAFSRLQAIYRNDGVEDVCELSVGSGTHRYYPGHVWPVIETHL</sequence>
<dbReference type="SUPFAM" id="SSF53474">
    <property type="entry name" value="alpha/beta-Hydrolases"/>
    <property type="match status" value="1"/>
</dbReference>
<accession>A0A8U0A618</accession>
<dbReference type="PANTHER" id="PTHR22946">
    <property type="entry name" value="DIENELACTONE HYDROLASE DOMAIN-CONTAINING PROTEIN-RELATED"/>
    <property type="match status" value="1"/>
</dbReference>
<dbReference type="Proteomes" id="UP000831768">
    <property type="component" value="Plasmid unnamed1"/>
</dbReference>
<dbReference type="GO" id="GO:0016788">
    <property type="term" value="F:hydrolase activity, acting on ester bonds"/>
    <property type="evidence" value="ECO:0007669"/>
    <property type="project" value="UniProtKB-ARBA"/>
</dbReference>
<dbReference type="AlphaFoldDB" id="A0A8U0A618"/>
<name>A0A8U0A618_9EURY</name>
<evidence type="ECO:0000313" key="2">
    <source>
        <dbReference type="EMBL" id="UPM44299.1"/>
    </source>
</evidence>
<dbReference type="InterPro" id="IPR029058">
    <property type="entry name" value="AB_hydrolase_fold"/>
</dbReference>
<evidence type="ECO:0000256" key="1">
    <source>
        <dbReference type="ARBA" id="ARBA00022801"/>
    </source>
</evidence>
<dbReference type="Pfam" id="PF12715">
    <property type="entry name" value="Abhydrolase_7"/>
    <property type="match status" value="1"/>
</dbReference>
<evidence type="ECO:0000313" key="3">
    <source>
        <dbReference type="Proteomes" id="UP000831768"/>
    </source>
</evidence>
<proteinExistence type="predicted"/>
<reference evidence="2" key="1">
    <citation type="submission" date="2022-04" db="EMBL/GenBank/DDBJ databases">
        <title>Halocatena sp. nov., isolated from a salt lake.</title>
        <authorList>
            <person name="Cui H.-L."/>
        </authorList>
    </citation>
    <scope>NUCLEOTIDE SEQUENCE</scope>
    <source>
        <strain evidence="2">AD-1</strain>
        <plasmid evidence="2">unnamed1</plasmid>
    </source>
</reference>
<gene>
    <name evidence="2" type="ORF">MW046_14915</name>
</gene>
<dbReference type="InterPro" id="IPR025890">
    <property type="entry name" value="Abhydrolase_bac"/>
</dbReference>